<dbReference type="GO" id="GO:0002949">
    <property type="term" value="P:tRNA threonylcarbamoyladenosine modification"/>
    <property type="evidence" value="ECO:0007669"/>
    <property type="project" value="InterPro"/>
</dbReference>
<keyword evidence="4" id="KW-0963">Cytoplasm</keyword>
<dbReference type="Proteomes" id="UP000019184">
    <property type="component" value="Unassembled WGS sequence"/>
</dbReference>
<dbReference type="NCBIfam" id="TIGR03725">
    <property type="entry name" value="T6A_YeaZ"/>
    <property type="match status" value="1"/>
</dbReference>
<dbReference type="InterPro" id="IPR000905">
    <property type="entry name" value="Gcp-like_dom"/>
</dbReference>
<evidence type="ECO:0000256" key="5">
    <source>
        <dbReference type="ARBA" id="ARBA00022694"/>
    </source>
</evidence>
<protein>
    <recommendedName>
        <fullName evidence="3">tRNA threonylcarbamoyladenosine biosynthesis protein TsaB</fullName>
    </recommendedName>
    <alternativeName>
        <fullName evidence="6">t(6)A37 threonylcarbamoyladenosine biosynthesis protein TsaB</fullName>
    </alternativeName>
</protein>
<evidence type="ECO:0000313" key="9">
    <source>
        <dbReference type="Proteomes" id="UP000019184"/>
    </source>
</evidence>
<evidence type="ECO:0000256" key="2">
    <source>
        <dbReference type="ARBA" id="ARBA00010493"/>
    </source>
</evidence>
<dbReference type="EMBL" id="CBTK010000201">
    <property type="protein sequence ID" value="CDH45715.1"/>
    <property type="molecule type" value="Genomic_DNA"/>
</dbReference>
<feature type="domain" description="Gcp-like" evidence="7">
    <location>
        <begin position="28"/>
        <end position="149"/>
    </location>
</feature>
<reference evidence="8 9" key="1">
    <citation type="journal article" date="2014" name="ISME J.">
        <title>Candidatus Competibacter-lineage genomes retrieved from metagenomes reveal functional metabolic diversity.</title>
        <authorList>
            <person name="McIlroy S.J."/>
            <person name="Albertsen M."/>
            <person name="Andresen E.K."/>
            <person name="Saunders A.M."/>
            <person name="Kristiansen R."/>
            <person name="Stokholm-Bjerregaard M."/>
            <person name="Nielsen K.L."/>
            <person name="Nielsen P.H."/>
        </authorList>
    </citation>
    <scope>NUCLEOTIDE SEQUENCE [LARGE SCALE GENOMIC DNA]</scope>
    <source>
        <strain evidence="8 9">Run_B_J11</strain>
    </source>
</reference>
<evidence type="ECO:0000256" key="1">
    <source>
        <dbReference type="ARBA" id="ARBA00004496"/>
    </source>
</evidence>
<dbReference type="Gene3D" id="3.30.420.40">
    <property type="match status" value="2"/>
</dbReference>
<dbReference type="SUPFAM" id="SSF53067">
    <property type="entry name" value="Actin-like ATPase domain"/>
    <property type="match status" value="2"/>
</dbReference>
<dbReference type="FunFam" id="3.30.420.40:FF:000097">
    <property type="entry name" value="tRNA threonylcarbamoyladenosine biosynthesis protein TsaB"/>
    <property type="match status" value="1"/>
</dbReference>
<dbReference type="CDD" id="cd24032">
    <property type="entry name" value="ASKHA_NBD_TsaB"/>
    <property type="match status" value="1"/>
</dbReference>
<gene>
    <name evidence="8" type="ORF">BN874_280020</name>
</gene>
<dbReference type="OrthoDB" id="9809995at2"/>
<dbReference type="PANTHER" id="PTHR11735">
    <property type="entry name" value="TRNA N6-ADENOSINE THREONYLCARBAMOYLTRANSFERASE"/>
    <property type="match status" value="1"/>
</dbReference>
<comment type="subcellular location">
    <subcellularLocation>
        <location evidence="1">Cytoplasm</location>
    </subcellularLocation>
</comment>
<comment type="similarity">
    <text evidence="2">Belongs to the KAE1 / TsaD family. TsaB subfamily.</text>
</comment>
<sequence length="223" mass="23372">MKLLALDTATEACSAAVWVDGAVLERYELAPRRHAALILPMIEAVLAEAGLSPPQLDAIAFGRGPGAFTGVRIAVGIVQGIAFAADLPVIPISTLAALALGAAQEAGYSRIAAALDARMGEVYWGVYAVSEHAAKPLDEERVCAPQNVTAPIPGDWFGVGNGWTAHAAILAQRLPMSGWQGERYPRAGNVARLAAAPLSRNVWVSADQALPVYLRNKIASKSV</sequence>
<name>A0A7U7GCB7_9GAMM</name>
<evidence type="ECO:0000313" key="8">
    <source>
        <dbReference type="EMBL" id="CDH45715.1"/>
    </source>
</evidence>
<proteinExistence type="inferred from homology"/>
<keyword evidence="5" id="KW-0819">tRNA processing</keyword>
<dbReference type="PANTHER" id="PTHR11735:SF11">
    <property type="entry name" value="TRNA THREONYLCARBAMOYLADENOSINE BIOSYNTHESIS PROTEIN TSAB"/>
    <property type="match status" value="1"/>
</dbReference>
<dbReference type="InterPro" id="IPR043129">
    <property type="entry name" value="ATPase_NBD"/>
</dbReference>
<evidence type="ECO:0000259" key="7">
    <source>
        <dbReference type="Pfam" id="PF00814"/>
    </source>
</evidence>
<comment type="caution">
    <text evidence="8">The sequence shown here is derived from an EMBL/GenBank/DDBJ whole genome shotgun (WGS) entry which is preliminary data.</text>
</comment>
<dbReference type="AlphaFoldDB" id="A0A7U7GCB7"/>
<evidence type="ECO:0000256" key="4">
    <source>
        <dbReference type="ARBA" id="ARBA00022490"/>
    </source>
</evidence>
<dbReference type="Pfam" id="PF00814">
    <property type="entry name" value="TsaD"/>
    <property type="match status" value="1"/>
</dbReference>
<dbReference type="GO" id="GO:0005829">
    <property type="term" value="C:cytosol"/>
    <property type="evidence" value="ECO:0007669"/>
    <property type="project" value="TreeGrafter"/>
</dbReference>
<organism evidence="8 9">
    <name type="scientific">Candidatus Contendobacter odensis Run_B_J11</name>
    <dbReference type="NCBI Taxonomy" id="1400861"/>
    <lineage>
        <taxon>Bacteria</taxon>
        <taxon>Pseudomonadati</taxon>
        <taxon>Pseudomonadota</taxon>
        <taxon>Gammaproteobacteria</taxon>
        <taxon>Candidatus Competibacteraceae</taxon>
        <taxon>Candidatus Contendibacter</taxon>
    </lineage>
</organism>
<evidence type="ECO:0000256" key="6">
    <source>
        <dbReference type="ARBA" id="ARBA00032446"/>
    </source>
</evidence>
<dbReference type="RefSeq" id="WP_034433698.1">
    <property type="nucleotide sequence ID" value="NZ_CBTK010000201.1"/>
</dbReference>
<keyword evidence="9" id="KW-1185">Reference proteome</keyword>
<evidence type="ECO:0000256" key="3">
    <source>
        <dbReference type="ARBA" id="ARBA00019012"/>
    </source>
</evidence>
<dbReference type="InterPro" id="IPR022496">
    <property type="entry name" value="T6A_TsaB"/>
</dbReference>
<accession>A0A7U7GCB7</accession>